<dbReference type="PATRIC" id="fig|272624.6.peg.1304"/>
<dbReference type="HOGENOM" id="CLU_2035158_0_0_6"/>
<accession>Q5ZW47</accession>
<dbReference type="OrthoDB" id="5647436at2"/>
<organism evidence="1 2">
    <name type="scientific">Legionella pneumophila subsp. pneumophila (strain Philadelphia 1 / ATCC 33152 / DSM 7513)</name>
    <dbReference type="NCBI Taxonomy" id="272624"/>
    <lineage>
        <taxon>Bacteria</taxon>
        <taxon>Pseudomonadati</taxon>
        <taxon>Pseudomonadota</taxon>
        <taxon>Gammaproteobacteria</taxon>
        <taxon>Legionellales</taxon>
        <taxon>Legionellaceae</taxon>
        <taxon>Legionella</taxon>
    </lineage>
</organism>
<reference evidence="1 2" key="1">
    <citation type="journal article" date="2004" name="Science">
        <title>The genomic sequence of the accidental pathogen Legionella pneumophila.</title>
        <authorList>
            <person name="Chien M."/>
            <person name="Morozova I."/>
            <person name="Shi S."/>
            <person name="Sheng H."/>
            <person name="Chen J."/>
            <person name="Gomez S.M."/>
            <person name="Asamani G."/>
            <person name="Hill K."/>
            <person name="Nuara J."/>
            <person name="Feder M."/>
            <person name="Rineer J."/>
            <person name="Greenberg J.J."/>
            <person name="Steshenko V."/>
            <person name="Park S.H."/>
            <person name="Zhao B."/>
            <person name="Teplitskaya E."/>
            <person name="Edwards J.R."/>
            <person name="Pampou S."/>
            <person name="Georghiou A."/>
            <person name="Chou I.C."/>
            <person name="Iannuccilli W."/>
            <person name="Ulz M.E."/>
            <person name="Kim D.H."/>
            <person name="Geringer-Sameth A."/>
            <person name="Goldsberry C."/>
            <person name="Morozov P."/>
            <person name="Fischer S.G."/>
            <person name="Segal G."/>
            <person name="Qu X."/>
            <person name="Rzhetsky A."/>
            <person name="Zhang P."/>
            <person name="Cayanis E."/>
            <person name="De Jong P.J."/>
            <person name="Ju J."/>
            <person name="Kalachikov S."/>
            <person name="Shuman H.A."/>
            <person name="Russo J.J."/>
        </authorList>
    </citation>
    <scope>NUCLEOTIDE SEQUENCE [LARGE SCALE GENOMIC DNA]</scope>
    <source>
        <strain evidence="2">Philadelphia 1 / ATCC 33152 / DSM 7513</strain>
    </source>
</reference>
<dbReference type="eggNOG" id="ENOG5032BEP">
    <property type="taxonomic scope" value="Bacteria"/>
</dbReference>
<sequence>MILANKRKFVYCALCFSLRDFEVSYAHRLAQPIDFRDPASYAEQVSPLLRRNKMSKKTVSQMEALLMDKIEQAKVRLDKLQQKHKIEIGMLAYKHGLQNIDTKQLDNAFAQMAKELIHEHA</sequence>
<dbReference type="EMBL" id="AE017354">
    <property type="protein sequence ID" value="AAU27324.1"/>
    <property type="molecule type" value="Genomic_DNA"/>
</dbReference>
<dbReference type="KEGG" id="lpn:lpg1240"/>
<dbReference type="AlphaFoldDB" id="Q5ZW47"/>
<proteinExistence type="predicted"/>
<dbReference type="Proteomes" id="UP000000609">
    <property type="component" value="Chromosome"/>
</dbReference>
<dbReference type="PaxDb" id="272624-lpg1240"/>
<dbReference type="STRING" id="272624.lpg1240"/>
<evidence type="ECO:0000313" key="2">
    <source>
        <dbReference type="Proteomes" id="UP000000609"/>
    </source>
</evidence>
<evidence type="ECO:0000313" key="1">
    <source>
        <dbReference type="EMBL" id="AAU27324.1"/>
    </source>
</evidence>
<protein>
    <submittedName>
        <fullName evidence="1">Uncharacterized protein</fullName>
    </submittedName>
</protein>
<keyword evidence="2" id="KW-1185">Reference proteome</keyword>
<gene>
    <name evidence="1" type="ordered locus">lpg1240</name>
</gene>
<name>Q5ZW47_LEGPH</name>